<dbReference type="GO" id="GO:0046872">
    <property type="term" value="F:metal ion binding"/>
    <property type="evidence" value="ECO:0007669"/>
    <property type="project" value="UniProtKB-KW"/>
</dbReference>
<keyword evidence="11" id="KW-1185">Reference proteome</keyword>
<evidence type="ECO:0000256" key="7">
    <source>
        <dbReference type="ARBA" id="ARBA00023242"/>
    </source>
</evidence>
<dbReference type="InterPro" id="IPR027806">
    <property type="entry name" value="HARBI1_dom"/>
</dbReference>
<dbReference type="Pfam" id="PF13359">
    <property type="entry name" value="DDE_Tnp_4"/>
    <property type="match status" value="1"/>
</dbReference>
<dbReference type="Pfam" id="PF26138">
    <property type="entry name" value="DUF8040"/>
    <property type="match status" value="1"/>
</dbReference>
<dbReference type="Proteomes" id="UP000807504">
    <property type="component" value="Unassembled WGS sequence"/>
</dbReference>
<evidence type="ECO:0000256" key="1">
    <source>
        <dbReference type="ARBA" id="ARBA00001968"/>
    </source>
</evidence>
<keyword evidence="7" id="KW-0539">Nucleus</keyword>
<evidence type="ECO:0000256" key="2">
    <source>
        <dbReference type="ARBA" id="ARBA00004123"/>
    </source>
</evidence>
<sequence>MKMLFHPCMVRKHHRSSPYWWEKVKGTSSHNQWLKYVRMGKDNFMKLVKNLSPYLEAESTMNITIEKQTAIALISMASGKSNAYIGRLFGISKSSVAIVIENVCDAIKSLMPQYLKVPEKSVLERNINDFENKWGFPQCAGVIGTIHVPVNTLNLPENASDYINSNKERSVLLQGVVDSNYKFWDVNIGWPGSVHESRVFTNSMLWLKGQDHNLFPDTLKELYGIKIPIYILAGTPYPQSHWVLGPFLNEASIKEKNFNEKFTFAYNTIEIAFKRLKARWMCLVQGNICSIEVLPSVIAACCVLHNICEMNNEIFLDSWIAKSENTFKQPIPLSCNIVIGPQIENIRMALADHFLNLASLSIL</sequence>
<reference evidence="10" key="1">
    <citation type="journal article" date="2020" name="bioRxiv">
        <title>Chromosome-level reference genome of the European wasp spider Argiope bruennichi: a resource for studies on range expansion and evolutionary adaptation.</title>
        <authorList>
            <person name="Sheffer M.M."/>
            <person name="Hoppe A."/>
            <person name="Krehenwinkel H."/>
            <person name="Uhl G."/>
            <person name="Kuss A.W."/>
            <person name="Jensen L."/>
            <person name="Jensen C."/>
            <person name="Gillespie R.G."/>
            <person name="Hoff K.J."/>
            <person name="Prost S."/>
        </authorList>
    </citation>
    <scope>NUCLEOTIDE SEQUENCE</scope>
</reference>
<dbReference type="AlphaFoldDB" id="A0A8T0FK93"/>
<evidence type="ECO:0000256" key="3">
    <source>
        <dbReference type="ARBA" id="ARBA00006958"/>
    </source>
</evidence>
<dbReference type="GO" id="GO:0004518">
    <property type="term" value="F:nuclease activity"/>
    <property type="evidence" value="ECO:0007669"/>
    <property type="project" value="UniProtKB-KW"/>
</dbReference>
<evidence type="ECO:0000313" key="10">
    <source>
        <dbReference type="EMBL" id="KAF8790648.1"/>
    </source>
</evidence>
<dbReference type="PANTHER" id="PTHR22930">
    <property type="match status" value="1"/>
</dbReference>
<comment type="subcellular location">
    <subcellularLocation>
        <location evidence="2">Nucleus</location>
    </subcellularLocation>
</comment>
<keyword evidence="6" id="KW-0378">Hydrolase</keyword>
<comment type="similarity">
    <text evidence="3">Belongs to the HARBI1 family.</text>
</comment>
<comment type="cofactor">
    <cofactor evidence="1">
        <name>a divalent metal cation</name>
        <dbReference type="ChEBI" id="CHEBI:60240"/>
    </cofactor>
</comment>
<dbReference type="InterPro" id="IPR058353">
    <property type="entry name" value="DUF8040"/>
</dbReference>
<evidence type="ECO:0000256" key="5">
    <source>
        <dbReference type="ARBA" id="ARBA00022723"/>
    </source>
</evidence>
<accession>A0A8T0FK93</accession>
<evidence type="ECO:0000259" key="8">
    <source>
        <dbReference type="Pfam" id="PF13359"/>
    </source>
</evidence>
<evidence type="ECO:0000313" key="11">
    <source>
        <dbReference type="Proteomes" id="UP000807504"/>
    </source>
</evidence>
<evidence type="ECO:0000259" key="9">
    <source>
        <dbReference type="Pfam" id="PF26138"/>
    </source>
</evidence>
<evidence type="ECO:0000256" key="6">
    <source>
        <dbReference type="ARBA" id="ARBA00022801"/>
    </source>
</evidence>
<keyword evidence="5" id="KW-0479">Metal-binding</keyword>
<name>A0A8T0FK93_ARGBR</name>
<reference evidence="10" key="2">
    <citation type="submission" date="2020-06" db="EMBL/GenBank/DDBJ databases">
        <authorList>
            <person name="Sheffer M."/>
        </authorList>
    </citation>
    <scope>NUCLEOTIDE SEQUENCE</scope>
</reference>
<protein>
    <submittedName>
        <fullName evidence="10">Protein ANTAGONIST OF LIKE HETEROCHROMATIN like protein</fullName>
    </submittedName>
</protein>
<dbReference type="PANTHER" id="PTHR22930:SF85">
    <property type="entry name" value="GH03217P-RELATED"/>
    <property type="match status" value="1"/>
</dbReference>
<feature type="domain" description="DUF8040" evidence="9">
    <location>
        <begin position="30"/>
        <end position="108"/>
    </location>
</feature>
<dbReference type="InterPro" id="IPR045249">
    <property type="entry name" value="HARBI1-like"/>
</dbReference>
<comment type="caution">
    <text evidence="10">The sequence shown here is derived from an EMBL/GenBank/DDBJ whole genome shotgun (WGS) entry which is preliminary data.</text>
</comment>
<gene>
    <name evidence="10" type="ORF">HNY73_005636</name>
</gene>
<dbReference type="GO" id="GO:0005634">
    <property type="term" value="C:nucleus"/>
    <property type="evidence" value="ECO:0007669"/>
    <property type="project" value="UniProtKB-SubCell"/>
</dbReference>
<evidence type="ECO:0000256" key="4">
    <source>
        <dbReference type="ARBA" id="ARBA00022722"/>
    </source>
</evidence>
<feature type="domain" description="DDE Tnp4" evidence="8">
    <location>
        <begin position="145"/>
        <end position="306"/>
    </location>
</feature>
<dbReference type="EMBL" id="JABXBU010000011">
    <property type="protein sequence ID" value="KAF8790648.1"/>
    <property type="molecule type" value="Genomic_DNA"/>
</dbReference>
<proteinExistence type="inferred from homology"/>
<dbReference type="GO" id="GO:0016787">
    <property type="term" value="F:hydrolase activity"/>
    <property type="evidence" value="ECO:0007669"/>
    <property type="project" value="UniProtKB-KW"/>
</dbReference>
<keyword evidence="4" id="KW-0540">Nuclease</keyword>
<organism evidence="10 11">
    <name type="scientific">Argiope bruennichi</name>
    <name type="common">Wasp spider</name>
    <name type="synonym">Aranea bruennichi</name>
    <dbReference type="NCBI Taxonomy" id="94029"/>
    <lineage>
        <taxon>Eukaryota</taxon>
        <taxon>Metazoa</taxon>
        <taxon>Ecdysozoa</taxon>
        <taxon>Arthropoda</taxon>
        <taxon>Chelicerata</taxon>
        <taxon>Arachnida</taxon>
        <taxon>Araneae</taxon>
        <taxon>Araneomorphae</taxon>
        <taxon>Entelegynae</taxon>
        <taxon>Araneoidea</taxon>
        <taxon>Araneidae</taxon>
        <taxon>Argiope</taxon>
    </lineage>
</organism>